<evidence type="ECO:0000313" key="2">
    <source>
        <dbReference type="Proteomes" id="UP000199477"/>
    </source>
</evidence>
<reference evidence="2" key="1">
    <citation type="submission" date="2016-10" db="EMBL/GenBank/DDBJ databases">
        <authorList>
            <person name="Varghese N."/>
            <person name="Submissions S."/>
        </authorList>
    </citation>
    <scope>NUCLEOTIDE SEQUENCE [LARGE SCALE GENOMIC DNA]</scope>
    <source>
        <strain evidence="2">UNC178MFTsu3.1</strain>
    </source>
</reference>
<sequence>MIATISWWNLERSAQTIESLRSYLHGEGVAPWETIAGMRMKFWMSDPANNLWGAVVLWEHHEAMSQSLPPNRATELIGYPPTWRSSFDVEALIDQGLPTAWFGIGAPAPGHAPVGFPQGGP</sequence>
<dbReference type="EMBL" id="FONH01000022">
    <property type="protein sequence ID" value="SFF50578.1"/>
    <property type="molecule type" value="Genomic_DNA"/>
</dbReference>
<dbReference type="STRING" id="500610.SAMN02799615_03879"/>
<organism evidence="1 2">
    <name type="scientific">Dyella marensis</name>
    <dbReference type="NCBI Taxonomy" id="500610"/>
    <lineage>
        <taxon>Bacteria</taxon>
        <taxon>Pseudomonadati</taxon>
        <taxon>Pseudomonadota</taxon>
        <taxon>Gammaproteobacteria</taxon>
        <taxon>Lysobacterales</taxon>
        <taxon>Rhodanobacteraceae</taxon>
        <taxon>Dyella</taxon>
    </lineage>
</organism>
<gene>
    <name evidence="1" type="ORF">SAMN02799615_03879</name>
</gene>
<accession>A0A1I2J938</accession>
<dbReference type="RefSeq" id="WP_177218842.1">
    <property type="nucleotide sequence ID" value="NZ_FONH01000022.1"/>
</dbReference>
<name>A0A1I2J938_9GAMM</name>
<evidence type="ECO:0000313" key="1">
    <source>
        <dbReference type="EMBL" id="SFF50578.1"/>
    </source>
</evidence>
<keyword evidence="2" id="KW-1185">Reference proteome</keyword>
<protein>
    <submittedName>
        <fullName evidence="1">Uncharacterized protein</fullName>
    </submittedName>
</protein>
<dbReference type="Gene3D" id="3.30.70.100">
    <property type="match status" value="1"/>
</dbReference>
<dbReference type="Proteomes" id="UP000199477">
    <property type="component" value="Unassembled WGS sequence"/>
</dbReference>
<dbReference type="AlphaFoldDB" id="A0A1I2J938"/>
<proteinExistence type="predicted"/>